<evidence type="ECO:0000256" key="8">
    <source>
        <dbReference type="ARBA" id="ARBA00048679"/>
    </source>
</evidence>
<dbReference type="InterPro" id="IPR001245">
    <property type="entry name" value="Ser-Thr/Tyr_kinase_cat_dom"/>
</dbReference>
<feature type="domain" description="Protein kinase" evidence="10">
    <location>
        <begin position="14"/>
        <end position="279"/>
    </location>
</feature>
<evidence type="ECO:0000256" key="2">
    <source>
        <dbReference type="ARBA" id="ARBA00022527"/>
    </source>
</evidence>
<dbReference type="STRING" id="4795.A0A225VNW3"/>
<dbReference type="Proteomes" id="UP000198211">
    <property type="component" value="Unassembled WGS sequence"/>
</dbReference>
<organism evidence="11 12">
    <name type="scientific">Phytophthora megakarya</name>
    <dbReference type="NCBI Taxonomy" id="4795"/>
    <lineage>
        <taxon>Eukaryota</taxon>
        <taxon>Sar</taxon>
        <taxon>Stramenopiles</taxon>
        <taxon>Oomycota</taxon>
        <taxon>Peronosporomycetes</taxon>
        <taxon>Peronosporales</taxon>
        <taxon>Peronosporaceae</taxon>
        <taxon>Phytophthora</taxon>
    </lineage>
</organism>
<keyword evidence="12" id="KW-1185">Reference proteome</keyword>
<proteinExistence type="predicted"/>
<dbReference type="EC" id="2.7.11.1" evidence="1"/>
<comment type="catalytic activity">
    <reaction evidence="8">
        <text>L-seryl-[protein] + ATP = O-phospho-L-seryl-[protein] + ADP + H(+)</text>
        <dbReference type="Rhea" id="RHEA:17989"/>
        <dbReference type="Rhea" id="RHEA-COMP:9863"/>
        <dbReference type="Rhea" id="RHEA-COMP:11604"/>
        <dbReference type="ChEBI" id="CHEBI:15378"/>
        <dbReference type="ChEBI" id="CHEBI:29999"/>
        <dbReference type="ChEBI" id="CHEBI:30616"/>
        <dbReference type="ChEBI" id="CHEBI:83421"/>
        <dbReference type="ChEBI" id="CHEBI:456216"/>
        <dbReference type="EC" id="2.7.11.1"/>
    </reaction>
</comment>
<dbReference type="PRINTS" id="PR00109">
    <property type="entry name" value="TYRKINASE"/>
</dbReference>
<dbReference type="PANTHER" id="PTHR43671:SF98">
    <property type="entry name" value="SERINE_THREONINE-PROTEIN KINASE NEK11"/>
    <property type="match status" value="1"/>
</dbReference>
<evidence type="ECO:0000259" key="10">
    <source>
        <dbReference type="PROSITE" id="PS50011"/>
    </source>
</evidence>
<keyword evidence="5 11" id="KW-0418">Kinase</keyword>
<evidence type="ECO:0000256" key="1">
    <source>
        <dbReference type="ARBA" id="ARBA00012513"/>
    </source>
</evidence>
<dbReference type="PROSITE" id="PS50011">
    <property type="entry name" value="PROTEIN_KINASE_DOM"/>
    <property type="match status" value="1"/>
</dbReference>
<dbReference type="SMART" id="SM00220">
    <property type="entry name" value="S_TKc"/>
    <property type="match status" value="1"/>
</dbReference>
<comment type="catalytic activity">
    <reaction evidence="7">
        <text>L-threonyl-[protein] + ATP = O-phospho-L-threonyl-[protein] + ADP + H(+)</text>
        <dbReference type="Rhea" id="RHEA:46608"/>
        <dbReference type="Rhea" id="RHEA-COMP:11060"/>
        <dbReference type="Rhea" id="RHEA-COMP:11605"/>
        <dbReference type="ChEBI" id="CHEBI:15378"/>
        <dbReference type="ChEBI" id="CHEBI:30013"/>
        <dbReference type="ChEBI" id="CHEBI:30616"/>
        <dbReference type="ChEBI" id="CHEBI:61977"/>
        <dbReference type="ChEBI" id="CHEBI:456216"/>
        <dbReference type="EC" id="2.7.11.1"/>
    </reaction>
</comment>
<feature type="region of interest" description="Disordered" evidence="9">
    <location>
        <begin position="354"/>
        <end position="393"/>
    </location>
</feature>
<evidence type="ECO:0000256" key="9">
    <source>
        <dbReference type="SAM" id="MobiDB-lite"/>
    </source>
</evidence>
<keyword evidence="4" id="KW-0547">Nucleotide-binding</keyword>
<dbReference type="InterPro" id="IPR011009">
    <property type="entry name" value="Kinase-like_dom_sf"/>
</dbReference>
<dbReference type="EMBL" id="NBNE01004055">
    <property type="protein sequence ID" value="OWZ06230.1"/>
    <property type="molecule type" value="Genomic_DNA"/>
</dbReference>
<sequence>MATKDLPTKSRENYKQLAHIGRGAYGDVSVSIELSCLGCPNVDTVLGVSILRCISEVTLLKQLPVHPNIVGFREAFWAQSSDASLVLVLVLEHADDGDLEQYLRSLGDSFIREEEVRRIFIQLLQGVQHLHRHNVVHRDLKSSNVFRFRSGRFVLGDFGTSKELSSTGSEQEIESQRLTSTVVGSPLYMSPEQLEGEPHGFATDIWSLGCVLYEILSGGKPAFGAPSYPAVVFRITQGEYVPLDVPRVSSEACGLVASMLQKDPLNRPSITQVLQSPWFQGFNATEVMKEDTQAEVSSNGAGEMESQATHTVPQALNVDDPNISLILPVGTLPPPVPVVSININKNVKGSVSKQNIISPIPAPLHRKSKPPQRQVEHSQHHRKTDQRQDREPSPLIWVCKQSLTLDASFTNLSCLARRGIHSFTGASTNEPRSACTLKPI</sequence>
<evidence type="ECO:0000256" key="4">
    <source>
        <dbReference type="ARBA" id="ARBA00022741"/>
    </source>
</evidence>
<dbReference type="OrthoDB" id="248923at2759"/>
<dbReference type="InterPro" id="IPR000719">
    <property type="entry name" value="Prot_kinase_dom"/>
</dbReference>
<evidence type="ECO:0000313" key="12">
    <source>
        <dbReference type="Proteomes" id="UP000198211"/>
    </source>
</evidence>
<evidence type="ECO:0000256" key="6">
    <source>
        <dbReference type="ARBA" id="ARBA00022840"/>
    </source>
</evidence>
<keyword evidence="6" id="KW-0067">ATP-binding</keyword>
<dbReference type="SUPFAM" id="SSF56112">
    <property type="entry name" value="Protein kinase-like (PK-like)"/>
    <property type="match status" value="1"/>
</dbReference>
<dbReference type="InterPro" id="IPR050660">
    <property type="entry name" value="NEK_Ser/Thr_kinase"/>
</dbReference>
<dbReference type="GO" id="GO:0004674">
    <property type="term" value="F:protein serine/threonine kinase activity"/>
    <property type="evidence" value="ECO:0007669"/>
    <property type="project" value="UniProtKB-KW"/>
</dbReference>
<reference evidence="12" key="1">
    <citation type="submission" date="2017-03" db="EMBL/GenBank/DDBJ databases">
        <title>Phytopthora megakarya and P. palmivora, two closely related causual agents of cacao black pod achieved similar genome size and gene model numbers by different mechanisms.</title>
        <authorList>
            <person name="Ali S."/>
            <person name="Shao J."/>
            <person name="Larry D.J."/>
            <person name="Kronmiller B."/>
            <person name="Shen D."/>
            <person name="Strem M.D."/>
            <person name="Melnick R.L."/>
            <person name="Guiltinan M.J."/>
            <person name="Tyler B.M."/>
            <person name="Meinhardt L.W."/>
            <person name="Bailey B.A."/>
        </authorList>
    </citation>
    <scope>NUCLEOTIDE SEQUENCE [LARGE SCALE GENOMIC DNA]</scope>
    <source>
        <strain evidence="12">zdho120</strain>
    </source>
</reference>
<keyword evidence="2" id="KW-0723">Serine/threonine-protein kinase</keyword>
<protein>
    <recommendedName>
        <fullName evidence="1">non-specific serine/threonine protein kinase</fullName>
        <ecNumber evidence="1">2.7.11.1</ecNumber>
    </recommendedName>
</protein>
<dbReference type="GO" id="GO:0005524">
    <property type="term" value="F:ATP binding"/>
    <property type="evidence" value="ECO:0007669"/>
    <property type="project" value="UniProtKB-KW"/>
</dbReference>
<evidence type="ECO:0000256" key="3">
    <source>
        <dbReference type="ARBA" id="ARBA00022679"/>
    </source>
</evidence>
<dbReference type="Gene3D" id="1.10.510.10">
    <property type="entry name" value="Transferase(Phosphotransferase) domain 1"/>
    <property type="match status" value="1"/>
</dbReference>
<keyword evidence="3" id="KW-0808">Transferase</keyword>
<evidence type="ECO:0000256" key="7">
    <source>
        <dbReference type="ARBA" id="ARBA00047899"/>
    </source>
</evidence>
<dbReference type="Pfam" id="PF00069">
    <property type="entry name" value="Pkinase"/>
    <property type="match status" value="1"/>
</dbReference>
<comment type="caution">
    <text evidence="11">The sequence shown here is derived from an EMBL/GenBank/DDBJ whole genome shotgun (WGS) entry which is preliminary data.</text>
</comment>
<name>A0A225VNW3_9STRA</name>
<evidence type="ECO:0000313" key="11">
    <source>
        <dbReference type="EMBL" id="OWZ06230.1"/>
    </source>
</evidence>
<dbReference type="PANTHER" id="PTHR43671">
    <property type="entry name" value="SERINE/THREONINE-PROTEIN KINASE NEK"/>
    <property type="match status" value="1"/>
</dbReference>
<dbReference type="AlphaFoldDB" id="A0A225VNW3"/>
<gene>
    <name evidence="11" type="ORF">PHMEG_00021541</name>
</gene>
<accession>A0A225VNW3</accession>
<evidence type="ECO:0000256" key="5">
    <source>
        <dbReference type="ARBA" id="ARBA00022777"/>
    </source>
</evidence>